<evidence type="ECO:0000313" key="2">
    <source>
        <dbReference type="EMBL" id="KXG28654.1"/>
    </source>
</evidence>
<dbReference type="AlphaFoldDB" id="A0A1B6PSL3"/>
<keyword evidence="1" id="KW-0732">Signal</keyword>
<dbReference type="OMA" id="SCTPCYY"/>
<organism evidence="2 3">
    <name type="scientific">Sorghum bicolor</name>
    <name type="common">Sorghum</name>
    <name type="synonym">Sorghum vulgare</name>
    <dbReference type="NCBI Taxonomy" id="4558"/>
    <lineage>
        <taxon>Eukaryota</taxon>
        <taxon>Viridiplantae</taxon>
        <taxon>Streptophyta</taxon>
        <taxon>Embryophyta</taxon>
        <taxon>Tracheophyta</taxon>
        <taxon>Spermatophyta</taxon>
        <taxon>Magnoliopsida</taxon>
        <taxon>Liliopsida</taxon>
        <taxon>Poales</taxon>
        <taxon>Poaceae</taxon>
        <taxon>PACMAD clade</taxon>
        <taxon>Panicoideae</taxon>
        <taxon>Andropogonodae</taxon>
        <taxon>Andropogoneae</taxon>
        <taxon>Sorghinae</taxon>
        <taxon>Sorghum</taxon>
    </lineage>
</organism>
<evidence type="ECO:0008006" key="4">
    <source>
        <dbReference type="Google" id="ProtNLM"/>
    </source>
</evidence>
<name>A0A1B6PSL3_SORBI</name>
<protein>
    <recommendedName>
        <fullName evidence="4">Bowman-Birk serine protease inhibitors family domain-containing protein</fullName>
    </recommendedName>
</protein>
<proteinExistence type="predicted"/>
<keyword evidence="3" id="KW-1185">Reference proteome</keyword>
<feature type="chain" id="PRO_5008589115" description="Bowman-Birk serine protease inhibitors family domain-containing protein" evidence="1">
    <location>
        <begin position="35"/>
        <end position="109"/>
    </location>
</feature>
<evidence type="ECO:0000256" key="1">
    <source>
        <dbReference type="SAM" id="SignalP"/>
    </source>
</evidence>
<evidence type="ECO:0000313" key="3">
    <source>
        <dbReference type="Proteomes" id="UP000000768"/>
    </source>
</evidence>
<accession>A0A1B6PSL3</accession>
<gene>
    <name evidence="2" type="ORF">SORBI_3005G148600</name>
</gene>
<dbReference type="InParanoid" id="A0A1B6PSL3"/>
<sequence length="109" mass="11769">MAVALLFKKSSTSINELITVPLLVLLIMASTSPSFQVQGKGNDGRQQGSPALGQPLSCTPCYYKTAGDCSFKQWRNECPSDIDTTNGSCYKLPTGLNVWLCCCVPMINT</sequence>
<dbReference type="EMBL" id="CM000764">
    <property type="protein sequence ID" value="KXG28654.1"/>
    <property type="molecule type" value="Genomic_DNA"/>
</dbReference>
<reference evidence="3" key="2">
    <citation type="journal article" date="2018" name="Plant J.">
        <title>The Sorghum bicolor reference genome: improved assembly, gene annotations, a transcriptome atlas, and signatures of genome organization.</title>
        <authorList>
            <person name="McCormick R.F."/>
            <person name="Truong S.K."/>
            <person name="Sreedasyam A."/>
            <person name="Jenkins J."/>
            <person name="Shu S."/>
            <person name="Sims D."/>
            <person name="Kennedy M."/>
            <person name="Amirebrahimi M."/>
            <person name="Weers B.D."/>
            <person name="McKinley B."/>
            <person name="Mattison A."/>
            <person name="Morishige D.T."/>
            <person name="Grimwood J."/>
            <person name="Schmutz J."/>
            <person name="Mullet J.E."/>
        </authorList>
    </citation>
    <scope>NUCLEOTIDE SEQUENCE [LARGE SCALE GENOMIC DNA]</scope>
    <source>
        <strain evidence="3">cv. BTx623</strain>
    </source>
</reference>
<reference evidence="2 3" key="1">
    <citation type="journal article" date="2009" name="Nature">
        <title>The Sorghum bicolor genome and the diversification of grasses.</title>
        <authorList>
            <person name="Paterson A.H."/>
            <person name="Bowers J.E."/>
            <person name="Bruggmann R."/>
            <person name="Dubchak I."/>
            <person name="Grimwood J."/>
            <person name="Gundlach H."/>
            <person name="Haberer G."/>
            <person name="Hellsten U."/>
            <person name="Mitros T."/>
            <person name="Poliakov A."/>
            <person name="Schmutz J."/>
            <person name="Spannagl M."/>
            <person name="Tang H."/>
            <person name="Wang X."/>
            <person name="Wicker T."/>
            <person name="Bharti A.K."/>
            <person name="Chapman J."/>
            <person name="Feltus F.A."/>
            <person name="Gowik U."/>
            <person name="Grigoriev I.V."/>
            <person name="Lyons E."/>
            <person name="Maher C.A."/>
            <person name="Martis M."/>
            <person name="Narechania A."/>
            <person name="Otillar R.P."/>
            <person name="Penning B.W."/>
            <person name="Salamov A.A."/>
            <person name="Wang Y."/>
            <person name="Zhang L."/>
            <person name="Carpita N.C."/>
            <person name="Freeling M."/>
            <person name="Gingle A.R."/>
            <person name="Hash C.T."/>
            <person name="Keller B."/>
            <person name="Klein P."/>
            <person name="Kresovich S."/>
            <person name="McCann M.C."/>
            <person name="Ming R."/>
            <person name="Peterson D.G."/>
            <person name="Mehboob-ur-Rahman"/>
            <person name="Ware D."/>
            <person name="Westhoff P."/>
            <person name="Mayer K.F."/>
            <person name="Messing J."/>
            <person name="Rokhsar D.S."/>
        </authorList>
    </citation>
    <scope>NUCLEOTIDE SEQUENCE [LARGE SCALE GENOMIC DNA]</scope>
    <source>
        <strain evidence="3">cv. BTx623</strain>
    </source>
</reference>
<feature type="signal peptide" evidence="1">
    <location>
        <begin position="1"/>
        <end position="34"/>
    </location>
</feature>
<dbReference type="Gramene" id="KXG28654">
    <property type="protein sequence ID" value="KXG28654"/>
    <property type="gene ID" value="SORBI_3005G148600"/>
</dbReference>
<dbReference type="Proteomes" id="UP000000768">
    <property type="component" value="Chromosome 5"/>
</dbReference>